<keyword evidence="1" id="KW-0732">Signal</keyword>
<proteinExistence type="predicted"/>
<dbReference type="InterPro" id="IPR011047">
    <property type="entry name" value="Quinoprotein_ADH-like_sf"/>
</dbReference>
<dbReference type="Proteomes" id="UP000245263">
    <property type="component" value="Chromosome 1"/>
</dbReference>
<sequence>MNRFPGFLLLLASLSFCNLHLNNTGDPFTFTNLFTKYLLEAKPQCEAREWEFNHLESRAGGKPFLYTVENASGEVYTIFQTYDTFENRLNEVSGTNALNVMLIKFNASGKILWSRSLGIADDGFNHLKLTDNGVIATANVLSSVGTPIHAYSGISNTNIAVFSVASNGDVIWNTYINDEGVNNFKTAALETRSNGEILVLGYTSAASKPKGFGEDRFPSRAANTDLILVNLSPSGKGNWFLSVGNSTQTTEGMSLKKIDDDNILILGKSKAALDPAFFSSPIFPYTGASVNFQYVILHYNVNTRNLKHTFIGTDSNIINVVPPSIQYDHSKNLIYLGLALAGSIGGEIRGPSASNDPLLVQLDSNLNRKWISYFGTTDLDLFPGNIDIYPNGSVYTSVSYGSMNPNLGNQYPGSFSHDGILEYNSEGQIVRYVLIPTYDLRYVYPLQTIHSCDGGYLLSSISFDISIAANPTNPAATKIKKIKNTDFPRPRPYLFPTGGTIFR</sequence>
<protein>
    <recommendedName>
        <fullName evidence="4">Lipoprotein</fullName>
    </recommendedName>
</protein>
<gene>
    <name evidence="2" type="ORF">LPTSP3_g28130</name>
</gene>
<accession>A0ABN6KFN8</accession>
<evidence type="ECO:0000313" key="2">
    <source>
        <dbReference type="EMBL" id="BDA79883.1"/>
    </source>
</evidence>
<evidence type="ECO:0000313" key="3">
    <source>
        <dbReference type="Proteomes" id="UP000245263"/>
    </source>
</evidence>
<organism evidence="2 3">
    <name type="scientific">Leptospira kobayashii</name>
    <dbReference type="NCBI Taxonomy" id="1917830"/>
    <lineage>
        <taxon>Bacteria</taxon>
        <taxon>Pseudomonadati</taxon>
        <taxon>Spirochaetota</taxon>
        <taxon>Spirochaetia</taxon>
        <taxon>Leptospirales</taxon>
        <taxon>Leptospiraceae</taxon>
        <taxon>Leptospira</taxon>
    </lineage>
</organism>
<name>A0ABN6KFN8_9LEPT</name>
<reference evidence="2 3" key="1">
    <citation type="submission" date="2021-08" db="EMBL/GenBank/DDBJ databases">
        <title>Complete genome sequence of Leptospira kobayashii strain E30.</title>
        <authorList>
            <person name="Nakao R."/>
            <person name="Nakamura S."/>
            <person name="Masuzawa T."/>
            <person name="Koizumi N."/>
        </authorList>
    </citation>
    <scope>NUCLEOTIDE SEQUENCE [LARGE SCALE GENOMIC DNA]</scope>
    <source>
        <strain evidence="2 3">E30</strain>
    </source>
</reference>
<feature type="signal peptide" evidence="1">
    <location>
        <begin position="1"/>
        <end position="21"/>
    </location>
</feature>
<feature type="chain" id="PRO_5045547723" description="Lipoprotein" evidence="1">
    <location>
        <begin position="22"/>
        <end position="503"/>
    </location>
</feature>
<dbReference type="RefSeq" id="WP_109020519.1">
    <property type="nucleotide sequence ID" value="NZ_AP025028.1"/>
</dbReference>
<evidence type="ECO:0000256" key="1">
    <source>
        <dbReference type="SAM" id="SignalP"/>
    </source>
</evidence>
<keyword evidence="3" id="KW-1185">Reference proteome</keyword>
<evidence type="ECO:0008006" key="4">
    <source>
        <dbReference type="Google" id="ProtNLM"/>
    </source>
</evidence>
<dbReference type="SUPFAM" id="SSF50998">
    <property type="entry name" value="Quinoprotein alcohol dehydrogenase-like"/>
    <property type="match status" value="1"/>
</dbReference>
<dbReference type="EMBL" id="AP025028">
    <property type="protein sequence ID" value="BDA79883.1"/>
    <property type="molecule type" value="Genomic_DNA"/>
</dbReference>